<dbReference type="PANTHER" id="PTHR46875:SF3">
    <property type="entry name" value="CD40 MOLECULE, TNF RECEPTOR SUPERFAMILY MEMBER 5"/>
    <property type="match status" value="1"/>
</dbReference>
<evidence type="ECO:0000256" key="1">
    <source>
        <dbReference type="SAM" id="SignalP"/>
    </source>
</evidence>
<dbReference type="InterPro" id="IPR052135">
    <property type="entry name" value="TNFRSF5"/>
</dbReference>
<proteinExistence type="predicted"/>
<gene>
    <name evidence="2" type="ORF">JOB18_013568</name>
</gene>
<sequence length="162" mass="18069">MHLLIMTGMIMIMGKTAAQSHCDPITQYEKAGQCCRMCSPGTSMSAQSTCLEPQCTECGEKEYQDKYNSERQCHRQPYCDPNKNFQSSTQESKKKRTTCLCELGFHCSSEACLTCVPHTACTPGHWAQSTGNHTHDTVCQKCPEGSFSTSNSWNSVCTKWTE</sequence>
<keyword evidence="2" id="KW-0675">Receptor</keyword>
<dbReference type="EMBL" id="JAGKHQ010000003">
    <property type="protein sequence ID" value="KAG7519670.1"/>
    <property type="molecule type" value="Genomic_DNA"/>
</dbReference>
<dbReference type="GO" id="GO:0002768">
    <property type="term" value="P:immune response-regulating cell surface receptor signaling pathway"/>
    <property type="evidence" value="ECO:0007669"/>
    <property type="project" value="TreeGrafter"/>
</dbReference>
<dbReference type="PANTHER" id="PTHR46875">
    <property type="entry name" value="TUMOR NECROSIS FACTOR RECEPTOR SUPERFAMILY MEMBER 5"/>
    <property type="match status" value="1"/>
</dbReference>
<organism evidence="2 3">
    <name type="scientific">Solea senegalensis</name>
    <name type="common">Senegalese sole</name>
    <dbReference type="NCBI Taxonomy" id="28829"/>
    <lineage>
        <taxon>Eukaryota</taxon>
        <taxon>Metazoa</taxon>
        <taxon>Chordata</taxon>
        <taxon>Craniata</taxon>
        <taxon>Vertebrata</taxon>
        <taxon>Euteleostomi</taxon>
        <taxon>Actinopterygii</taxon>
        <taxon>Neopterygii</taxon>
        <taxon>Teleostei</taxon>
        <taxon>Neoteleostei</taxon>
        <taxon>Acanthomorphata</taxon>
        <taxon>Carangaria</taxon>
        <taxon>Pleuronectiformes</taxon>
        <taxon>Pleuronectoidei</taxon>
        <taxon>Soleidae</taxon>
        <taxon>Solea</taxon>
    </lineage>
</organism>
<name>A0AAV6SNV2_SOLSE</name>
<dbReference type="GO" id="GO:0035631">
    <property type="term" value="C:CD40 receptor complex"/>
    <property type="evidence" value="ECO:0007669"/>
    <property type="project" value="TreeGrafter"/>
</dbReference>
<keyword evidence="1" id="KW-0732">Signal</keyword>
<feature type="signal peptide" evidence="1">
    <location>
        <begin position="1"/>
        <end position="18"/>
    </location>
</feature>
<reference evidence="2 3" key="1">
    <citation type="journal article" date="2021" name="Sci. Rep.">
        <title>Chromosome anchoring in Senegalese sole (Solea senegalensis) reveals sex-associated markers and genome rearrangements in flatfish.</title>
        <authorList>
            <person name="Guerrero-Cozar I."/>
            <person name="Gomez-Garrido J."/>
            <person name="Berbel C."/>
            <person name="Martinez-Blanch J.F."/>
            <person name="Alioto T."/>
            <person name="Claros M.G."/>
            <person name="Gagnaire P.A."/>
            <person name="Manchado M."/>
        </authorList>
    </citation>
    <scope>NUCLEOTIDE SEQUENCE [LARGE SCALE GENOMIC DNA]</scope>
    <source>
        <strain evidence="2">Sse05_10M</strain>
    </source>
</reference>
<dbReference type="AlphaFoldDB" id="A0AAV6SNV2"/>
<comment type="caution">
    <text evidence="2">The sequence shown here is derived from an EMBL/GenBank/DDBJ whole genome shotgun (WGS) entry which is preliminary data.</text>
</comment>
<accession>A0AAV6SNV2</accession>
<evidence type="ECO:0000313" key="3">
    <source>
        <dbReference type="Proteomes" id="UP000693946"/>
    </source>
</evidence>
<dbReference type="Proteomes" id="UP000693946">
    <property type="component" value="Linkage Group LG11"/>
</dbReference>
<protein>
    <submittedName>
        <fullName evidence="2">Tumor necrosis factor receptor superfamily member 5-like</fullName>
    </submittedName>
</protein>
<keyword evidence="3" id="KW-1185">Reference proteome</keyword>
<feature type="chain" id="PRO_5043775780" evidence="1">
    <location>
        <begin position="19"/>
        <end position="162"/>
    </location>
</feature>
<evidence type="ECO:0000313" key="2">
    <source>
        <dbReference type="EMBL" id="KAG7519670.1"/>
    </source>
</evidence>
<dbReference type="GO" id="GO:0009897">
    <property type="term" value="C:external side of plasma membrane"/>
    <property type="evidence" value="ECO:0007669"/>
    <property type="project" value="TreeGrafter"/>
</dbReference>